<proteinExistence type="predicted"/>
<reference evidence="1 2" key="1">
    <citation type="submission" date="2020-12" db="EMBL/GenBank/DDBJ databases">
        <title>Enhanced detection system for hospital associated transmission using whole genome sequencing surveillance.</title>
        <authorList>
            <person name="Harrison L.H."/>
            <person name="Van Tyne D."/>
            <person name="Marsh J.W."/>
            <person name="Griffith M.P."/>
            <person name="Snyder D.J."/>
            <person name="Cooper V.S."/>
            <person name="Mustapha M."/>
        </authorList>
    </citation>
    <scope>NUCLEOTIDE SEQUENCE [LARGE SCALE GENOMIC DNA]</scope>
    <source>
        <strain evidence="1 2">PR00195</strain>
    </source>
</reference>
<dbReference type="Proteomes" id="UP000619976">
    <property type="component" value="Unassembled WGS sequence"/>
</dbReference>
<dbReference type="Gene3D" id="3.30.2440.10">
    <property type="entry name" value="Secreted effector protein SifA"/>
    <property type="match status" value="1"/>
</dbReference>
<dbReference type="RefSeq" id="WP_161706863.1">
    <property type="nucleotide sequence ID" value="NZ_JAEKCB010000001.1"/>
</dbReference>
<accession>A0ABS0VZG9</accession>
<evidence type="ECO:0000313" key="2">
    <source>
        <dbReference type="Proteomes" id="UP000619976"/>
    </source>
</evidence>
<organism evidence="1 2">
    <name type="scientific">Proteus penneri</name>
    <dbReference type="NCBI Taxonomy" id="102862"/>
    <lineage>
        <taxon>Bacteria</taxon>
        <taxon>Pseudomonadati</taxon>
        <taxon>Pseudomonadota</taxon>
        <taxon>Gammaproteobacteria</taxon>
        <taxon>Enterobacterales</taxon>
        <taxon>Morganellaceae</taxon>
        <taxon>Proteus</taxon>
    </lineage>
</organism>
<dbReference type="EMBL" id="JAEKCB010000001">
    <property type="protein sequence ID" value="MBJ2116455.1"/>
    <property type="molecule type" value="Genomic_DNA"/>
</dbReference>
<protein>
    <submittedName>
        <fullName evidence="1">Uncharacterized protein</fullName>
    </submittedName>
</protein>
<gene>
    <name evidence="1" type="ORF">JFQ69_02040</name>
</gene>
<evidence type="ECO:0000313" key="1">
    <source>
        <dbReference type="EMBL" id="MBJ2116455.1"/>
    </source>
</evidence>
<keyword evidence="2" id="KW-1185">Reference proteome</keyword>
<sequence length="1004" mass="118847">MNKLYINRTYIKQNKIDQLSIEKKTDDIMSYIDKFKDFFSKNKEKTALNLIYDIYYNPNVSLLEKLDKYNKLKDITGDNYKHSFGLSFYDKKITFYIFNKEKATFSLDKIIDSIVMDRVEKNNGIQYDFSTEEISKHIIKNIKNKKIIKYDSKLCDVIKYINEEYFNLITDKVNDEKKHNFKNIRYENINYIFKEYENIDTIQCLKDLFSNKEESSISIGEKIKTFNLLKGIAKDEYQKFFSLNIDNNNEITLSIGKLIIKSDFDDFINEMKELTEHEYNKNRLIENKITLNDTINEEIKNKTLLLETLENFEKQHFENINNLKYTSIYEKNINLIQVTKNEITERLLTKEIENSELNYKEINKILHNIGGIGENYTIFINYLIDKKEASDNLKIEIIKFLLSKIDSSGLGKTNIIIDDTSIKLIIYGKNNENVELVNFKTKNNYSFLNDIDNDSFRFGINITDKLLILSEIIRKSNSSKVFELDNDLIANFILKAVNNKKLFISYVNGLMDDVKCTYKLNEDETLLKENNIILKDKFIKYISNLFNDKLNRYMMEQTELKFLYSVISNKSHPYYSELKNIADTYNKLIEKSNDKKLVANNYISLFFNDNNLTDIEKIKYFENLKLDLNENILDFNINDDTIDFFIKKDSNNGLEENINSKIISTNVKLSDEIYDKLKSSDRQDKATLLKKIIEIDKKNKTILADEKKQNEFIEKLNKYVKSDLYENLYEDFLKVNESPSDSEKIEFIYSIMNNLEIYTLVNKETRIQVDHSSLTLKVKPNSVGKIIDLIKIKTNKDLSHLNNLSTFYNGKNKLDIILELEKPSNNIELNEDLMVTYLSDNYSNKSLYNNYNKLINDYIDKNKSYYKEEIFSKSGIDINNINYDIDNDEVDQRRKFHPIIVENIEYHSEESAIDVNNKINQLRFIYSVINDENNKHYEVLTTLKNNYLRLKKEYNLNIEPEEFVSLLEKEEFHDLFFNNKISLKEKLNAFNDLEKKLAKDNQFI</sequence>
<name>A0ABS0VZG9_9GAMM</name>
<comment type="caution">
    <text evidence="1">The sequence shown here is derived from an EMBL/GenBank/DDBJ whole genome shotgun (WGS) entry which is preliminary data.</text>
</comment>